<dbReference type="EMBL" id="CP001115">
    <property type="protein sequence ID" value="ACO47402.1"/>
    <property type="molecule type" value="Genomic_DNA"/>
</dbReference>
<keyword evidence="1" id="KW-0614">Plasmid</keyword>
<reference evidence="1 2" key="1">
    <citation type="journal article" date="2009" name="PLoS Genet.">
        <title>Alliance of proteomics and genomics to unravel the specificities of Sahara bacterium Deinococcus deserti.</title>
        <authorList>
            <person name="de Groot A."/>
            <person name="Dulermo R."/>
            <person name="Ortet P."/>
            <person name="Blanchard L."/>
            <person name="Guerin P."/>
            <person name="Fernandez B."/>
            <person name="Vacherie B."/>
            <person name="Dossat C."/>
            <person name="Jolivet E."/>
            <person name="Siguier P."/>
            <person name="Chandler M."/>
            <person name="Barakat M."/>
            <person name="Dedieu A."/>
            <person name="Barbe V."/>
            <person name="Heulin T."/>
            <person name="Sommer S."/>
            <person name="Achouak W."/>
            <person name="Armengaud J."/>
        </authorList>
    </citation>
    <scope>NUCLEOTIDE SEQUENCE [LARGE SCALE GENOMIC DNA]</scope>
    <source>
        <strain evidence="2">DSM 17065 / CIP 109153 / LMG 22923 / VCD115</strain>
        <plasmid evidence="2">pDeide1</plasmid>
    </source>
</reference>
<gene>
    <name evidence="1" type="ordered locus">Deide_1p00095</name>
</gene>
<dbReference type="AlphaFoldDB" id="C1D1W3"/>
<dbReference type="KEGG" id="ddr:Deide_1p00095"/>
<sequence length="121" mass="13311">MLLVSGDGEMPIVNPSEVRKYPGLKQGTVTTTSPGPAPTRFWFNSLAYTYVPRSGNDLCSSQSFNHGKPGSTPERTSRIVVSLVQSVVDQWRCCALLQWPMIQTISSQDHLLEMHSSVSEA</sequence>
<keyword evidence="2" id="KW-1185">Reference proteome</keyword>
<accession>C1D1W3</accession>
<geneLocation type="plasmid" evidence="2">
    <name>pDeide1</name>
</geneLocation>
<protein>
    <submittedName>
        <fullName evidence="1">Uncharacterized protein</fullName>
    </submittedName>
</protein>
<proteinExistence type="predicted"/>
<organism evidence="1 2">
    <name type="scientific">Deinococcus deserti (strain DSM 17065 / CIP 109153 / LMG 22923 / VCD115)</name>
    <dbReference type="NCBI Taxonomy" id="546414"/>
    <lineage>
        <taxon>Bacteria</taxon>
        <taxon>Thermotogati</taxon>
        <taxon>Deinococcota</taxon>
        <taxon>Deinococci</taxon>
        <taxon>Deinococcales</taxon>
        <taxon>Deinococcaceae</taxon>
        <taxon>Deinococcus</taxon>
    </lineage>
</organism>
<dbReference type="Proteomes" id="UP000002208">
    <property type="component" value="Plasmid 1"/>
</dbReference>
<dbReference type="HOGENOM" id="CLU_2034230_0_0_0"/>
<name>C1D1W3_DEIDV</name>
<evidence type="ECO:0000313" key="1">
    <source>
        <dbReference type="EMBL" id="ACO47402.1"/>
    </source>
</evidence>
<evidence type="ECO:0000313" key="2">
    <source>
        <dbReference type="Proteomes" id="UP000002208"/>
    </source>
</evidence>